<accession>A0A1D7VUC5</accession>
<name>A0A1D7VUC5_9ACTN</name>
<dbReference type="AlphaFoldDB" id="A0A1D7VUC5"/>
<sequence>MSRWKPYDNWSAELTGLTVEQLRERRDFAGRRAQQAAARGTGRNPKAARDWRTKLRAVEDELRRRGAEES</sequence>
<protein>
    <recommendedName>
        <fullName evidence="4">50S ribosomal protein L29</fullName>
    </recommendedName>
</protein>
<evidence type="ECO:0000313" key="3">
    <source>
        <dbReference type="Proteomes" id="UP000094094"/>
    </source>
</evidence>
<evidence type="ECO:0000256" key="1">
    <source>
        <dbReference type="SAM" id="MobiDB-lite"/>
    </source>
</evidence>
<feature type="region of interest" description="Disordered" evidence="1">
    <location>
        <begin position="29"/>
        <end position="54"/>
    </location>
</feature>
<organism evidence="2 3">
    <name type="scientific">Streptomyces lydicus</name>
    <dbReference type="NCBI Taxonomy" id="47763"/>
    <lineage>
        <taxon>Bacteria</taxon>
        <taxon>Bacillati</taxon>
        <taxon>Actinomycetota</taxon>
        <taxon>Actinomycetes</taxon>
        <taxon>Kitasatosporales</taxon>
        <taxon>Streptomycetaceae</taxon>
        <taxon>Streptomyces</taxon>
    </lineage>
</organism>
<evidence type="ECO:0000313" key="2">
    <source>
        <dbReference type="EMBL" id="AOP50337.1"/>
    </source>
</evidence>
<dbReference type="EMBL" id="CP017157">
    <property type="protein sequence ID" value="AOP50337.1"/>
    <property type="molecule type" value="Genomic_DNA"/>
</dbReference>
<evidence type="ECO:0008006" key="4">
    <source>
        <dbReference type="Google" id="ProtNLM"/>
    </source>
</evidence>
<reference evidence="2 3" key="1">
    <citation type="submission" date="2016-09" db="EMBL/GenBank/DDBJ databases">
        <title>Complete genome sequencing of Streptomyces lydicus 103 and metabolic pathways analysis of antibiotic biosynthesis.</title>
        <authorList>
            <person name="Jia N."/>
            <person name="Ding M.-Z."/>
            <person name="Gao F."/>
            <person name="Yuan Y.-J."/>
        </authorList>
    </citation>
    <scope>NUCLEOTIDE SEQUENCE [LARGE SCALE GENOMIC DNA]</scope>
    <source>
        <strain evidence="2 3">103</strain>
    </source>
</reference>
<dbReference type="KEGG" id="slc:SL103_32385"/>
<proteinExistence type="predicted"/>
<dbReference type="Proteomes" id="UP000094094">
    <property type="component" value="Chromosome"/>
</dbReference>
<dbReference type="RefSeq" id="WP_069572509.1">
    <property type="nucleotide sequence ID" value="NZ_CP017157.1"/>
</dbReference>
<feature type="compositionally biased region" description="Low complexity" evidence="1">
    <location>
        <begin position="31"/>
        <end position="43"/>
    </location>
</feature>
<gene>
    <name evidence="2" type="ORF">SL103_32385</name>
</gene>
<keyword evidence="3" id="KW-1185">Reference proteome</keyword>